<accession>A0A5C8NI67</accession>
<dbReference type="Proteomes" id="UP000321571">
    <property type="component" value="Unassembled WGS sequence"/>
</dbReference>
<proteinExistence type="predicted"/>
<dbReference type="EMBL" id="VDUX01000004">
    <property type="protein sequence ID" value="TXL60786.1"/>
    <property type="molecule type" value="Genomic_DNA"/>
</dbReference>
<organism evidence="1 2">
    <name type="scientific">Aeromicrobium terrae</name>
    <dbReference type="NCBI Taxonomy" id="2498846"/>
    <lineage>
        <taxon>Bacteria</taxon>
        <taxon>Bacillati</taxon>
        <taxon>Actinomycetota</taxon>
        <taxon>Actinomycetes</taxon>
        <taxon>Propionibacteriales</taxon>
        <taxon>Nocardioidaceae</taxon>
        <taxon>Aeromicrobium</taxon>
    </lineage>
</organism>
<protein>
    <submittedName>
        <fullName evidence="1">Uncharacterized protein</fullName>
    </submittedName>
</protein>
<dbReference type="AlphaFoldDB" id="A0A5C8NI67"/>
<comment type="caution">
    <text evidence="1">The sequence shown here is derived from an EMBL/GenBank/DDBJ whole genome shotgun (WGS) entry which is preliminary data.</text>
</comment>
<dbReference type="RefSeq" id="WP_147686400.1">
    <property type="nucleotide sequence ID" value="NZ_VDUX01000004.1"/>
</dbReference>
<evidence type="ECO:0000313" key="1">
    <source>
        <dbReference type="EMBL" id="TXL60786.1"/>
    </source>
</evidence>
<gene>
    <name evidence="1" type="ORF">FHP06_10200</name>
</gene>
<reference evidence="1 2" key="1">
    <citation type="submission" date="2019-06" db="EMBL/GenBank/DDBJ databases">
        <title>Aeromicrobium sp. nov., isolated from a maize field.</title>
        <authorList>
            <person name="Lin S.-Y."/>
            <person name="Tsai C.-F."/>
            <person name="Young C.-C."/>
        </authorList>
    </citation>
    <scope>NUCLEOTIDE SEQUENCE [LARGE SCALE GENOMIC DNA]</scope>
    <source>
        <strain evidence="1 2">CC-CFT486</strain>
    </source>
</reference>
<sequence>MGMFKQFKDMKNVVEQAPDMIKQAQQMGAQAQEMAAAQQAAAMQAQQQAMAANTAAAESQEGDFEPINGVTLEQYASVCKSLGAAAADPAQAHAAALAVGISAEDWDAAAAGWGQRMQGGTAVGQRFNQLYMGG</sequence>
<evidence type="ECO:0000313" key="2">
    <source>
        <dbReference type="Proteomes" id="UP000321571"/>
    </source>
</evidence>
<name>A0A5C8NI67_9ACTN</name>
<keyword evidence="2" id="KW-1185">Reference proteome</keyword>